<evidence type="ECO:0000256" key="2">
    <source>
        <dbReference type="SAM" id="SignalP"/>
    </source>
</evidence>
<organism evidence="4 5">
    <name type="scientific">Puniceicoccus vermicola</name>
    <dbReference type="NCBI Taxonomy" id="388746"/>
    <lineage>
        <taxon>Bacteria</taxon>
        <taxon>Pseudomonadati</taxon>
        <taxon>Verrucomicrobiota</taxon>
        <taxon>Opitutia</taxon>
        <taxon>Puniceicoccales</taxon>
        <taxon>Puniceicoccaceae</taxon>
        <taxon>Puniceicoccus</taxon>
    </lineage>
</organism>
<dbReference type="GO" id="GO:0005975">
    <property type="term" value="P:carbohydrate metabolic process"/>
    <property type="evidence" value="ECO:0007669"/>
    <property type="project" value="TreeGrafter"/>
</dbReference>
<evidence type="ECO:0000256" key="1">
    <source>
        <dbReference type="ARBA" id="ARBA00022801"/>
    </source>
</evidence>
<dbReference type="Pfam" id="PF03629">
    <property type="entry name" value="SASA"/>
    <property type="match status" value="1"/>
</dbReference>
<sequence length="518" mass="58323">MMSLRKIPLLPVLSAFLFAITAQAELKLPSILSDHMVIQAEKPIKLWGWATPDAEISATFLDSTRSTRTRSDGTWLIELPAAEANAQPETIRVEGDQQIVKIEDVLVGEVWLCGGQSNMQMKLQNVDGGESAIREANFPEIRFFEARRRPNINPQDDIAGKWQKVTPQTIREFSAVGYFFGLDLSEALGTPVGLISSNKGGTPAEAWMPSENLRANPILRPYTRDLDDLYEAYPDLEDSWDEIYDEMRASHREWKKQFTIWTKLPKNEQIQTPKPEWRQEFRLRKAPTIYYNSNIHPLRFFPIRGVIWYQGEANSNNLQDAALYGTLFPEMIQSWRDAWGETLPFYFVQLPGYGGRPGIWPTTRQSQLSTWQNVPKTGMVVTIDVGNENNIHPKNKRPVGERLARFARANTYGEEIPFSGPVVKTSTRDGTVVEITFNHIEGGLAAKDGSLGGFEIADNNSGYLPAETAIHGNSVRVWSPSIDSPTRVRYAWTDTPEAYLFNGAGLPASPFEITEIGE</sequence>
<dbReference type="RefSeq" id="WP_354586916.1">
    <property type="nucleotide sequence ID" value="NZ_JBEPNX010000001.1"/>
</dbReference>
<dbReference type="AlphaFoldDB" id="A0A7X1AZ59"/>
<keyword evidence="5" id="KW-1185">Reference proteome</keyword>
<evidence type="ECO:0000313" key="5">
    <source>
        <dbReference type="Proteomes" id="UP000525652"/>
    </source>
</evidence>
<accession>A0A7X1AZ59</accession>
<evidence type="ECO:0000259" key="3">
    <source>
        <dbReference type="Pfam" id="PF03629"/>
    </source>
</evidence>
<dbReference type="Gene3D" id="3.40.50.1110">
    <property type="entry name" value="SGNH hydrolase"/>
    <property type="match status" value="1"/>
</dbReference>
<feature type="chain" id="PRO_5030826101" description="Sialate O-acetylesterase domain-containing protein" evidence="2">
    <location>
        <begin position="25"/>
        <end position="518"/>
    </location>
</feature>
<dbReference type="GO" id="GO:0001681">
    <property type="term" value="F:sialate O-acetylesterase activity"/>
    <property type="evidence" value="ECO:0007669"/>
    <property type="project" value="InterPro"/>
</dbReference>
<protein>
    <recommendedName>
        <fullName evidence="3">Sialate O-acetylesterase domain-containing protein</fullName>
    </recommendedName>
</protein>
<dbReference type="SUPFAM" id="SSF52266">
    <property type="entry name" value="SGNH hydrolase"/>
    <property type="match status" value="1"/>
</dbReference>
<comment type="caution">
    <text evidence="4">The sequence shown here is derived from an EMBL/GenBank/DDBJ whole genome shotgun (WGS) entry which is preliminary data.</text>
</comment>
<dbReference type="InterPro" id="IPR036514">
    <property type="entry name" value="SGNH_hydro_sf"/>
</dbReference>
<feature type="domain" description="Sialate O-acetylesterase" evidence="3">
    <location>
        <begin position="302"/>
        <end position="405"/>
    </location>
</feature>
<evidence type="ECO:0000313" key="4">
    <source>
        <dbReference type="EMBL" id="MBC2602624.1"/>
    </source>
</evidence>
<dbReference type="InterPro" id="IPR005181">
    <property type="entry name" value="SASA"/>
</dbReference>
<proteinExistence type="predicted"/>
<keyword evidence="1" id="KW-0378">Hydrolase</keyword>
<reference evidence="4 5" key="1">
    <citation type="submission" date="2020-07" db="EMBL/GenBank/DDBJ databases">
        <authorList>
            <person name="Feng X."/>
        </authorList>
    </citation>
    <scope>NUCLEOTIDE SEQUENCE [LARGE SCALE GENOMIC DNA]</scope>
    <source>
        <strain evidence="4 5">JCM14086</strain>
    </source>
</reference>
<dbReference type="InterPro" id="IPR039329">
    <property type="entry name" value="SIAE"/>
</dbReference>
<dbReference type="PANTHER" id="PTHR22901">
    <property type="entry name" value="SIALATE O-ACETYLESTERASE"/>
    <property type="match status" value="1"/>
</dbReference>
<name>A0A7X1AZ59_9BACT</name>
<keyword evidence="2" id="KW-0732">Signal</keyword>
<gene>
    <name evidence="4" type="ORF">H5P30_12650</name>
</gene>
<dbReference type="PANTHER" id="PTHR22901:SF0">
    <property type="entry name" value="SIALATE O-ACETYLESTERASE"/>
    <property type="match status" value="1"/>
</dbReference>
<feature type="signal peptide" evidence="2">
    <location>
        <begin position="1"/>
        <end position="24"/>
    </location>
</feature>
<dbReference type="Proteomes" id="UP000525652">
    <property type="component" value="Unassembled WGS sequence"/>
</dbReference>
<dbReference type="EMBL" id="JACHVA010000101">
    <property type="protein sequence ID" value="MBC2602624.1"/>
    <property type="molecule type" value="Genomic_DNA"/>
</dbReference>